<dbReference type="Pfam" id="PF10127">
    <property type="entry name" value="RlaP"/>
    <property type="match status" value="1"/>
</dbReference>
<dbReference type="EMBL" id="SISG01000001">
    <property type="protein sequence ID" value="TBN57212.1"/>
    <property type="molecule type" value="Genomic_DNA"/>
</dbReference>
<dbReference type="GO" id="GO:0016740">
    <property type="term" value="F:transferase activity"/>
    <property type="evidence" value="ECO:0007669"/>
    <property type="project" value="UniProtKB-KW"/>
</dbReference>
<gene>
    <name evidence="1" type="ORF">EYE40_07260</name>
</gene>
<keyword evidence="1" id="KW-0808">Transferase</keyword>
<keyword evidence="2" id="KW-1185">Reference proteome</keyword>
<dbReference type="InterPro" id="IPR018775">
    <property type="entry name" value="RlaP"/>
</dbReference>
<dbReference type="PANTHER" id="PTHR34817:SF2">
    <property type="entry name" value="NUCLEOTIDYLTRANSFERASE"/>
    <property type="match status" value="1"/>
</dbReference>
<proteinExistence type="predicted"/>
<evidence type="ECO:0000313" key="2">
    <source>
        <dbReference type="Proteomes" id="UP000294194"/>
    </source>
</evidence>
<sequence length="267" mass="29700">MRTLPHSLDPVVVAEIDDRLARSAEEFDVTIPWAIESGSRAWGFPSPDSDYDCRFLYVRKPETYVSLWPVRDVIETPLDKIFDVNGWDLAKAVQLVVKGNATVTEWLRSPIIYSGNEAFRDGLLQLAVNTVNPALVARHYLHVGRYQWNAEAAEVPIKRHFYALRSAASLRWIVVNPGGGIPPMDLPTLLEQCDPPADVLADTNDLIARKAVTRELGTGAIVPSIGRFILEQYEIGQRLYEGADSSVTADATARATEYFRSAIVEFG</sequence>
<organism evidence="1 2">
    <name type="scientific">Glaciihabitans arcticus</name>
    <dbReference type="NCBI Taxonomy" id="2668039"/>
    <lineage>
        <taxon>Bacteria</taxon>
        <taxon>Bacillati</taxon>
        <taxon>Actinomycetota</taxon>
        <taxon>Actinomycetes</taxon>
        <taxon>Micrococcales</taxon>
        <taxon>Microbacteriaceae</taxon>
        <taxon>Glaciihabitans</taxon>
    </lineage>
</organism>
<name>A0A4Q9GQQ7_9MICO</name>
<dbReference type="PANTHER" id="PTHR34817">
    <property type="entry name" value="NUCLEOTIDYLTRANSFERASE"/>
    <property type="match status" value="1"/>
</dbReference>
<dbReference type="Proteomes" id="UP000294194">
    <property type="component" value="Unassembled WGS sequence"/>
</dbReference>
<evidence type="ECO:0000313" key="1">
    <source>
        <dbReference type="EMBL" id="TBN57212.1"/>
    </source>
</evidence>
<reference evidence="2" key="1">
    <citation type="submission" date="2019-02" db="EMBL/GenBank/DDBJ databases">
        <title>Glaciihabitans arcticus sp. nov., a psychrotolerant bacterium isolated from polar soil.</title>
        <authorList>
            <person name="Dahal R.H."/>
        </authorList>
    </citation>
    <scope>NUCLEOTIDE SEQUENCE [LARGE SCALE GENOMIC DNA]</scope>
    <source>
        <strain evidence="2">RP-3-7</strain>
    </source>
</reference>
<protein>
    <submittedName>
        <fullName evidence="1">Nucleotidyltransferase domain-containing protein</fullName>
    </submittedName>
</protein>
<accession>A0A4Q9GQQ7</accession>
<dbReference type="RefSeq" id="WP_130981323.1">
    <property type="nucleotide sequence ID" value="NZ_SISG01000001.1"/>
</dbReference>
<dbReference type="AlphaFoldDB" id="A0A4Q9GQQ7"/>
<comment type="caution">
    <text evidence="1">The sequence shown here is derived from an EMBL/GenBank/DDBJ whole genome shotgun (WGS) entry which is preliminary data.</text>
</comment>